<feature type="domain" description="CBS" evidence="3">
    <location>
        <begin position="85"/>
        <end position="152"/>
    </location>
</feature>
<dbReference type="PANTHER" id="PTHR43080:SF2">
    <property type="entry name" value="CBS DOMAIN-CONTAINING PROTEIN"/>
    <property type="match status" value="1"/>
</dbReference>
<feature type="domain" description="CBS" evidence="3">
    <location>
        <begin position="22"/>
        <end position="78"/>
    </location>
</feature>
<sequence length="158" mass="17184">MLNIKQGECIMFMERLKVRDVMTRGVVAIHEKASVRDAIEIMADYDISGLVVTTSMDKILGVVAEIDIVKVLDKCFDEVTVKEIMATPAVTIGRHESLKKACQMMQEKNIHRLVVLSEEAGASGDGDNPIAFPCGILSISDVIGVIATARQTIVSYGC</sequence>
<dbReference type="Gene3D" id="3.10.580.10">
    <property type="entry name" value="CBS-domain"/>
    <property type="match status" value="1"/>
</dbReference>
<dbReference type="InterPro" id="IPR051257">
    <property type="entry name" value="Diverse_CBS-Domain"/>
</dbReference>
<evidence type="ECO:0000313" key="4">
    <source>
        <dbReference type="EMBL" id="PIP40987.1"/>
    </source>
</evidence>
<name>A0A2H0A6B2_9BACT</name>
<accession>A0A2H0A6B2</accession>
<keyword evidence="1 2" id="KW-0129">CBS domain</keyword>
<dbReference type="SMART" id="SM00116">
    <property type="entry name" value="CBS"/>
    <property type="match status" value="2"/>
</dbReference>
<dbReference type="EMBL" id="PCSH01000088">
    <property type="protein sequence ID" value="PIP40987.1"/>
    <property type="molecule type" value="Genomic_DNA"/>
</dbReference>
<dbReference type="Proteomes" id="UP000231067">
    <property type="component" value="Unassembled WGS sequence"/>
</dbReference>
<protein>
    <recommendedName>
        <fullName evidence="3">CBS domain-containing protein</fullName>
    </recommendedName>
</protein>
<dbReference type="InterPro" id="IPR000644">
    <property type="entry name" value="CBS_dom"/>
</dbReference>
<dbReference type="AlphaFoldDB" id="A0A2H0A6B2"/>
<reference evidence="4 5" key="1">
    <citation type="submission" date="2017-09" db="EMBL/GenBank/DDBJ databases">
        <title>Depth-based differentiation of microbial function through sediment-hosted aquifers and enrichment of novel symbionts in the deep terrestrial subsurface.</title>
        <authorList>
            <person name="Probst A.J."/>
            <person name="Ladd B."/>
            <person name="Jarett J.K."/>
            <person name="Geller-Mcgrath D.E."/>
            <person name="Sieber C.M."/>
            <person name="Emerson J.B."/>
            <person name="Anantharaman K."/>
            <person name="Thomas B.C."/>
            <person name="Malmstrom R."/>
            <person name="Stieglmeier M."/>
            <person name="Klingl A."/>
            <person name="Woyke T."/>
            <person name="Ryan C.M."/>
            <person name="Banfield J.F."/>
        </authorList>
    </citation>
    <scope>NUCLEOTIDE SEQUENCE [LARGE SCALE GENOMIC DNA]</scope>
    <source>
        <strain evidence="4">CG23_combo_of_CG06-09_8_20_14_all_40_23</strain>
    </source>
</reference>
<dbReference type="PROSITE" id="PS51371">
    <property type="entry name" value="CBS"/>
    <property type="match status" value="2"/>
</dbReference>
<dbReference type="SUPFAM" id="SSF54631">
    <property type="entry name" value="CBS-domain pair"/>
    <property type="match status" value="1"/>
</dbReference>
<dbReference type="PANTHER" id="PTHR43080">
    <property type="entry name" value="CBS DOMAIN-CONTAINING PROTEIN CBSX3, MITOCHONDRIAL"/>
    <property type="match status" value="1"/>
</dbReference>
<evidence type="ECO:0000313" key="5">
    <source>
        <dbReference type="Proteomes" id="UP000231067"/>
    </source>
</evidence>
<evidence type="ECO:0000256" key="1">
    <source>
        <dbReference type="ARBA" id="ARBA00023122"/>
    </source>
</evidence>
<proteinExistence type="predicted"/>
<gene>
    <name evidence="4" type="ORF">COX18_04950</name>
</gene>
<dbReference type="InterPro" id="IPR046342">
    <property type="entry name" value="CBS_dom_sf"/>
</dbReference>
<comment type="caution">
    <text evidence="4">The sequence shown here is derived from an EMBL/GenBank/DDBJ whole genome shotgun (WGS) entry which is preliminary data.</text>
</comment>
<dbReference type="Pfam" id="PF00571">
    <property type="entry name" value="CBS"/>
    <property type="match status" value="2"/>
</dbReference>
<evidence type="ECO:0000259" key="3">
    <source>
        <dbReference type="PROSITE" id="PS51371"/>
    </source>
</evidence>
<evidence type="ECO:0000256" key="2">
    <source>
        <dbReference type="PROSITE-ProRule" id="PRU00703"/>
    </source>
</evidence>
<organism evidence="4 5">
    <name type="scientific">Candidatus Desantisbacteria bacterium CG23_combo_of_CG06-09_8_20_14_all_40_23</name>
    <dbReference type="NCBI Taxonomy" id="1974550"/>
    <lineage>
        <taxon>Bacteria</taxon>
        <taxon>Candidatus Desantisiibacteriota</taxon>
    </lineage>
</organism>